<dbReference type="PANTHER" id="PTHR43557">
    <property type="entry name" value="APOPTOSIS-INDUCING FACTOR 1"/>
    <property type="match status" value="1"/>
</dbReference>
<comment type="caution">
    <text evidence="7">The sequence shown here is derived from an EMBL/GenBank/DDBJ whole genome shotgun (WGS) entry which is preliminary data.</text>
</comment>
<dbReference type="Pfam" id="PF14759">
    <property type="entry name" value="Reductase_C"/>
    <property type="match status" value="1"/>
</dbReference>
<feature type="domain" description="FAD/NAD(P)-binding" evidence="5">
    <location>
        <begin position="10"/>
        <end position="314"/>
    </location>
</feature>
<evidence type="ECO:0000256" key="2">
    <source>
        <dbReference type="ARBA" id="ARBA00022630"/>
    </source>
</evidence>
<dbReference type="PRINTS" id="PR00411">
    <property type="entry name" value="PNDRDTASEI"/>
</dbReference>
<keyword evidence="8" id="KW-1185">Reference proteome</keyword>
<evidence type="ECO:0000313" key="8">
    <source>
        <dbReference type="Proteomes" id="UP001620597"/>
    </source>
</evidence>
<evidence type="ECO:0000313" key="7">
    <source>
        <dbReference type="EMBL" id="MFK4753551.1"/>
    </source>
</evidence>
<dbReference type="Gene3D" id="3.50.50.60">
    <property type="entry name" value="FAD/NAD(P)-binding domain"/>
    <property type="match status" value="2"/>
</dbReference>
<proteinExistence type="predicted"/>
<accession>A0ABW8NKP8</accession>
<evidence type="ECO:0000259" key="6">
    <source>
        <dbReference type="Pfam" id="PF14759"/>
    </source>
</evidence>
<dbReference type="RefSeq" id="WP_416206578.1">
    <property type="nucleotide sequence ID" value="NZ_JBBKTX010000017.1"/>
</dbReference>
<sequence>MSDQLLAAGVVIVGAGHAGFQCADSLRRNGFDGRIVLVNGEADLPYQRPPLSKGHLLSPAGEEALWFRTANWFDDQNITLLNHTRVESIQNQRRQVSLSNGEPLDYQWLVLAPGARLRTLELPGANLDGVCYVKSMSDIRTIARWLPDTQQIVVVGGSFIALEFAATAAKLDKHVTVLVRGQRLMNNAVDDLLADYMLQQHRAHGVDIRFGTCLEAINGEQGRVASVLLNNGNRLPAQMLVAGIGVEIDTDLAQQAGLACGERAAGEPEGIRVDRQCLTSDNRIFAAGDAVISPNPYGNGLTRLESVQNAVDQAKLIATVITAKSTHDTPNEQAEAVQPQYDSVPWFWSDQYDIKLQMAGLFNGYDQRVQRGDTATGKFSTCYLRDGVLIAVHSVNKPADHMQARKLVAARIAPDIALLADENIKLNSLF</sequence>
<dbReference type="Proteomes" id="UP001620597">
    <property type="component" value="Unassembled WGS sequence"/>
</dbReference>
<dbReference type="InterPro" id="IPR023753">
    <property type="entry name" value="FAD/NAD-binding_dom"/>
</dbReference>
<evidence type="ECO:0000256" key="4">
    <source>
        <dbReference type="ARBA" id="ARBA00023002"/>
    </source>
</evidence>
<dbReference type="InterPro" id="IPR036188">
    <property type="entry name" value="FAD/NAD-bd_sf"/>
</dbReference>
<dbReference type="Pfam" id="PF07992">
    <property type="entry name" value="Pyr_redox_2"/>
    <property type="match status" value="1"/>
</dbReference>
<evidence type="ECO:0000256" key="1">
    <source>
        <dbReference type="ARBA" id="ARBA00001974"/>
    </source>
</evidence>
<dbReference type="Gene3D" id="3.30.390.30">
    <property type="match status" value="1"/>
</dbReference>
<dbReference type="SUPFAM" id="SSF51905">
    <property type="entry name" value="FAD/NAD(P)-binding domain"/>
    <property type="match status" value="2"/>
</dbReference>
<evidence type="ECO:0000259" key="5">
    <source>
        <dbReference type="Pfam" id="PF07992"/>
    </source>
</evidence>
<dbReference type="PANTHER" id="PTHR43557:SF2">
    <property type="entry name" value="RIESKE DOMAIN-CONTAINING PROTEIN-RELATED"/>
    <property type="match status" value="1"/>
</dbReference>
<name>A0ABW8NKP8_9GAMM</name>
<dbReference type="InterPro" id="IPR016156">
    <property type="entry name" value="FAD/NAD-linked_Rdtase_dimer_sf"/>
</dbReference>
<reference evidence="7 8" key="1">
    <citation type="submission" date="2024-03" db="EMBL/GenBank/DDBJ databases">
        <title>High-quality draft genome sequence of Oceanobacter sp. wDCs-4.</title>
        <authorList>
            <person name="Dong C."/>
        </authorList>
    </citation>
    <scope>NUCLEOTIDE SEQUENCE [LARGE SCALE GENOMIC DNA]</scope>
    <source>
        <strain evidence="8">wDCs-4</strain>
    </source>
</reference>
<keyword evidence="2" id="KW-0285">Flavoprotein</keyword>
<dbReference type="InterPro" id="IPR050446">
    <property type="entry name" value="FAD-oxidoreductase/Apoptosis"/>
</dbReference>
<dbReference type="InterPro" id="IPR028202">
    <property type="entry name" value="Reductase_C"/>
</dbReference>
<keyword evidence="3" id="KW-0274">FAD</keyword>
<protein>
    <submittedName>
        <fullName evidence="7">FAD-dependent oxidoreductase</fullName>
    </submittedName>
</protein>
<dbReference type="SUPFAM" id="SSF55424">
    <property type="entry name" value="FAD/NAD-linked reductases, dimerisation (C-terminal) domain"/>
    <property type="match status" value="1"/>
</dbReference>
<dbReference type="EMBL" id="JBBKTX010000017">
    <property type="protein sequence ID" value="MFK4753551.1"/>
    <property type="molecule type" value="Genomic_DNA"/>
</dbReference>
<dbReference type="PRINTS" id="PR00368">
    <property type="entry name" value="FADPNR"/>
</dbReference>
<evidence type="ECO:0000256" key="3">
    <source>
        <dbReference type="ARBA" id="ARBA00022827"/>
    </source>
</evidence>
<gene>
    <name evidence="7" type="ORF">WG929_14135</name>
</gene>
<organism evidence="7 8">
    <name type="scientific">Oceanobacter antarcticus</name>
    <dbReference type="NCBI Taxonomy" id="3133425"/>
    <lineage>
        <taxon>Bacteria</taxon>
        <taxon>Pseudomonadati</taxon>
        <taxon>Pseudomonadota</taxon>
        <taxon>Gammaproteobacteria</taxon>
        <taxon>Oceanospirillales</taxon>
        <taxon>Oceanospirillaceae</taxon>
        <taxon>Oceanobacter</taxon>
    </lineage>
</organism>
<comment type="cofactor">
    <cofactor evidence="1">
        <name>FAD</name>
        <dbReference type="ChEBI" id="CHEBI:57692"/>
    </cofactor>
</comment>
<feature type="domain" description="Reductase C-terminal" evidence="6">
    <location>
        <begin position="346"/>
        <end position="429"/>
    </location>
</feature>
<keyword evidence="4" id="KW-0560">Oxidoreductase</keyword>